<evidence type="ECO:0000256" key="7">
    <source>
        <dbReference type="ARBA" id="ARBA00024889"/>
    </source>
</evidence>
<dbReference type="GO" id="GO:0090307">
    <property type="term" value="P:mitotic spindle assembly"/>
    <property type="evidence" value="ECO:0007669"/>
    <property type="project" value="TreeGrafter"/>
</dbReference>
<dbReference type="Gene3D" id="1.25.10.10">
    <property type="entry name" value="Leucine-rich Repeat Variant"/>
    <property type="match status" value="2"/>
</dbReference>
<evidence type="ECO:0000256" key="3">
    <source>
        <dbReference type="ARBA" id="ARBA00011375"/>
    </source>
</evidence>
<evidence type="ECO:0000259" key="9">
    <source>
        <dbReference type="SMART" id="SM01349"/>
    </source>
</evidence>
<feature type="compositionally biased region" description="Basic and acidic residues" evidence="8">
    <location>
        <begin position="1176"/>
        <end position="1203"/>
    </location>
</feature>
<dbReference type="Pfam" id="PF12348">
    <property type="entry name" value="CLASP_N"/>
    <property type="match status" value="3"/>
</dbReference>
<evidence type="ECO:0000256" key="5">
    <source>
        <dbReference type="ARBA" id="ARBA00022701"/>
    </source>
</evidence>
<dbReference type="InterPro" id="IPR011989">
    <property type="entry name" value="ARM-like"/>
</dbReference>
<feature type="compositionally biased region" description="Polar residues" evidence="8">
    <location>
        <begin position="827"/>
        <end position="866"/>
    </location>
</feature>
<evidence type="ECO:0000256" key="2">
    <source>
        <dbReference type="ARBA" id="ARBA00009549"/>
    </source>
</evidence>
<dbReference type="SUPFAM" id="SSF48371">
    <property type="entry name" value="ARM repeat"/>
    <property type="match status" value="1"/>
</dbReference>
<reference evidence="10" key="2">
    <citation type="journal article" date="2023" name="IMA Fungus">
        <title>Comparative genomic study of the Penicillium genus elucidates a diverse pangenome and 15 lateral gene transfer events.</title>
        <authorList>
            <person name="Petersen C."/>
            <person name="Sorensen T."/>
            <person name="Nielsen M.R."/>
            <person name="Sondergaard T.E."/>
            <person name="Sorensen J.L."/>
            <person name="Fitzpatrick D.A."/>
            <person name="Frisvad J.C."/>
            <person name="Nielsen K.L."/>
        </authorList>
    </citation>
    <scope>NUCLEOTIDE SEQUENCE</scope>
    <source>
        <strain evidence="10">IBT 29677</strain>
    </source>
</reference>
<dbReference type="PANTHER" id="PTHR21567">
    <property type="entry name" value="CLASP"/>
    <property type="match status" value="1"/>
</dbReference>
<comment type="similarity">
    <text evidence="2">Belongs to the CLASP family.</text>
</comment>
<evidence type="ECO:0000256" key="8">
    <source>
        <dbReference type="SAM" id="MobiDB-lite"/>
    </source>
</evidence>
<gene>
    <name evidence="10" type="ORF">N7509_007186</name>
</gene>
<sequence length="1440" mass="157683">MSHWTDFEIEEEWDSPDGRGQVVARAFGLGPERPILEDEEGQTQIIQSGERFYMWDEMNDEIHEFACQDLDLTLEYSKYGLDLNPGALEVALISREYLMLPSDSDFSHSMVALCDRDINSGDHSRLSALIAPCSPTFPHLRQHIPPSTVRARSLLVNNIALAVSALNSKDSCLTSHVCLRRGHILTVAIPIVDQTSPADLSLSTFSPANISLPEANISQQTTAKSQSDSSRSVPSVRITTVFAPQTRRLLPGSIDSAVADTASYVLSITSPNFLSSAPKMEAKAAELLAVFKNPNVSIDSRVAHLTAIKSDIKQKNVPESAIVTIFDTLRLAINSQHYSVASAGFSTLGHFLKRLSIQDQQQWILSQASNFYPILLERLGDHKERVRAQSASIFTELWLHANNEAEYYVLQCALVDTTQMTKNHGLLIRQYVPPLVACLEDADSSVRDTARSVVVELFRNGSARAKSDLQKQIAARGVRKSIANAILSSIGLGSGESESSNRPVSRVERPISVMSSRSHAVELHDDEHESRNRPVPSRGHQDRSTPGPPEAPSRPKTPAEAPHTQKSLPEEDGVEPLLVSSSRDVEDTIRDMAYWFEGKESEDNWMKREKSVILLRRLTRGNAPHEFLHAGCLLIQDIARICGPRIDGMVEIMMQNLMKLCGSLKKIAAQNGCATVDAVIGNVTFNIRILQHVHWALQDKNVQLRLSAPGWLRTLISRQSHHKSTVEHGGGLDLIDKSLRKGLADANPGVREAVRSTFWTFFGVWPDRANLILSDLDTKSRNLLEKDPSNPNAGQMAPASASKSASGPAAARSALKEAIAAKRKAANMNSRPESAQPTFNDTKAPESSRSTARTVPTGAPLSSLSSAPMRPAMKPRRAEISRPATADPYASRPSSRAAQSSSKTPVSSPRSVRSKATTPSSKTISAPRLRPHEAGHTGTTRGKPKKLDLSKSKSHGDLAAASHARSNSEDSVANQNSLHSSQADLLRASQEPDELANVVLESPPLEASQPPFRSHRPPGPSQEAAPEPVEEPQPLSLEEPVTVPSPSTPRLDPTVPHHSDVEAEPESPPKIQPDEMVIYEDPDTPVAVEADAPEMAPVERFTPRKSPARSPTRSPGSAKDTVANEPHFQSSIRRTPLRVPPSAVKPGALEEVSPNESAARSVEPRPRSFESLAHSTGEEPLRRSRKWAERHRSPSPRSKDPANAREMLPKALKRIGTKTMDISGYRKLQGLFQYHGEELISQDKDYYAVLGALLHELESAPMNRKDHDVKTQILATIRSMLIRTSEMFHQYDIPAMASLIRARQHYESNSHFVTCLEEVAEQLVTLIPTSVSIKGVLQGLDLGEDANGEGAYRSIILGLSTMHQALAQGSEEISDEVLASIGGVVSQQLNHSRPGVRKQATELCTLLNLKFGLDRVQKLTQPAGEGSLNLLTYFMARRSQ</sequence>
<comment type="subcellular location">
    <subcellularLocation>
        <location evidence="1">Cytoplasm</location>
        <location evidence="1">Cytoskeleton</location>
        <location evidence="1">Spindle</location>
    </subcellularLocation>
</comment>
<evidence type="ECO:0000256" key="6">
    <source>
        <dbReference type="ARBA" id="ARBA00022776"/>
    </source>
</evidence>
<dbReference type="InterPro" id="IPR034085">
    <property type="entry name" value="TOG"/>
</dbReference>
<comment type="caution">
    <text evidence="10">The sequence shown here is derived from an EMBL/GenBank/DDBJ whole genome shotgun (WGS) entry which is preliminary data.</text>
</comment>
<comment type="function">
    <text evidence="7">Microtubule binding protein that promotes the stabilization of dynamic microtubules. Required for mitotic spindle formation.</text>
</comment>
<dbReference type="GeneID" id="81370803"/>
<evidence type="ECO:0000256" key="4">
    <source>
        <dbReference type="ARBA" id="ARBA00022618"/>
    </source>
</evidence>
<dbReference type="PANTHER" id="PTHR21567:SF9">
    <property type="entry name" value="CLIP-ASSOCIATING PROTEIN"/>
    <property type="match status" value="1"/>
</dbReference>
<comment type="subunit">
    <text evidence="3">Interacts with microtubules.</text>
</comment>
<feature type="compositionally biased region" description="Basic and acidic residues" evidence="8">
    <location>
        <begin position="519"/>
        <end position="532"/>
    </location>
</feature>
<keyword evidence="4" id="KW-0132">Cell division</keyword>
<feature type="compositionally biased region" description="Low complexity" evidence="8">
    <location>
        <begin position="491"/>
        <end position="500"/>
    </location>
</feature>
<dbReference type="RefSeq" id="XP_056487374.1">
    <property type="nucleotide sequence ID" value="XM_056631823.1"/>
</dbReference>
<feature type="compositionally biased region" description="Polar residues" evidence="8">
    <location>
        <begin position="969"/>
        <end position="983"/>
    </location>
</feature>
<dbReference type="Proteomes" id="UP001147747">
    <property type="component" value="Unassembled WGS sequence"/>
</dbReference>
<name>A0A9W9VYP5_9EURO</name>
<keyword evidence="11" id="KW-1185">Reference proteome</keyword>
<dbReference type="GO" id="GO:0005815">
    <property type="term" value="C:microtubule organizing center"/>
    <property type="evidence" value="ECO:0007669"/>
    <property type="project" value="TreeGrafter"/>
</dbReference>
<organism evidence="10 11">
    <name type="scientific">Penicillium cosmopolitanum</name>
    <dbReference type="NCBI Taxonomy" id="1131564"/>
    <lineage>
        <taxon>Eukaryota</taxon>
        <taxon>Fungi</taxon>
        <taxon>Dikarya</taxon>
        <taxon>Ascomycota</taxon>
        <taxon>Pezizomycotina</taxon>
        <taxon>Eurotiomycetes</taxon>
        <taxon>Eurotiomycetidae</taxon>
        <taxon>Eurotiales</taxon>
        <taxon>Aspergillaceae</taxon>
        <taxon>Penicillium</taxon>
    </lineage>
</organism>
<dbReference type="GO" id="GO:0060172">
    <property type="term" value="P:astral microtubule depolymerization"/>
    <property type="evidence" value="ECO:0007669"/>
    <property type="project" value="TreeGrafter"/>
</dbReference>
<feature type="region of interest" description="Disordered" evidence="8">
    <location>
        <begin position="783"/>
        <end position="1205"/>
    </location>
</feature>
<protein>
    <submittedName>
        <fullName evidence="10">Protein stu1</fullName>
    </submittedName>
</protein>
<feature type="domain" description="TOG" evidence="9">
    <location>
        <begin position="272"/>
        <end position="482"/>
    </location>
</feature>
<keyword evidence="6" id="KW-0131">Cell cycle</keyword>
<feature type="compositionally biased region" description="Basic and acidic residues" evidence="8">
    <location>
        <begin position="945"/>
        <end position="956"/>
    </location>
</feature>
<dbReference type="EMBL" id="JAPZBU010000008">
    <property type="protein sequence ID" value="KAJ5391696.1"/>
    <property type="molecule type" value="Genomic_DNA"/>
</dbReference>
<evidence type="ECO:0000313" key="11">
    <source>
        <dbReference type="Proteomes" id="UP001147747"/>
    </source>
</evidence>
<evidence type="ECO:0000313" key="10">
    <source>
        <dbReference type="EMBL" id="KAJ5391696.1"/>
    </source>
</evidence>
<keyword evidence="6" id="KW-0498">Mitosis</keyword>
<dbReference type="InterPro" id="IPR024395">
    <property type="entry name" value="CLASP_N_dom"/>
</dbReference>
<dbReference type="GO" id="GO:0005881">
    <property type="term" value="C:cytoplasmic microtubule"/>
    <property type="evidence" value="ECO:0007669"/>
    <property type="project" value="TreeGrafter"/>
</dbReference>
<dbReference type="GO" id="GO:0005876">
    <property type="term" value="C:spindle microtubule"/>
    <property type="evidence" value="ECO:0007669"/>
    <property type="project" value="TreeGrafter"/>
</dbReference>
<evidence type="ECO:0000256" key="1">
    <source>
        <dbReference type="ARBA" id="ARBA00004186"/>
    </source>
</evidence>
<reference evidence="10" key="1">
    <citation type="submission" date="2022-12" db="EMBL/GenBank/DDBJ databases">
        <authorList>
            <person name="Petersen C."/>
        </authorList>
    </citation>
    <scope>NUCLEOTIDE SEQUENCE</scope>
    <source>
        <strain evidence="10">IBT 29677</strain>
    </source>
</reference>
<accession>A0A9W9VYP5</accession>
<proteinExistence type="inferred from homology"/>
<feature type="compositionally biased region" description="Low complexity" evidence="8">
    <location>
        <begin position="797"/>
        <end position="813"/>
    </location>
</feature>
<feature type="compositionally biased region" description="Low complexity" evidence="8">
    <location>
        <begin position="890"/>
        <end position="915"/>
    </location>
</feature>
<dbReference type="GO" id="GO:1990023">
    <property type="term" value="C:mitotic spindle midzone"/>
    <property type="evidence" value="ECO:0007669"/>
    <property type="project" value="TreeGrafter"/>
</dbReference>
<keyword evidence="5" id="KW-0493">Microtubule</keyword>
<dbReference type="InterPro" id="IPR016024">
    <property type="entry name" value="ARM-type_fold"/>
</dbReference>
<dbReference type="GO" id="GO:0051301">
    <property type="term" value="P:cell division"/>
    <property type="evidence" value="ECO:0007669"/>
    <property type="project" value="UniProtKB-KW"/>
</dbReference>
<dbReference type="OrthoDB" id="46159at2759"/>
<dbReference type="GO" id="GO:0008017">
    <property type="term" value="F:microtubule binding"/>
    <property type="evidence" value="ECO:0007669"/>
    <property type="project" value="TreeGrafter"/>
</dbReference>
<dbReference type="SMART" id="SM01349">
    <property type="entry name" value="TOG"/>
    <property type="match status" value="1"/>
</dbReference>
<feature type="region of interest" description="Disordered" evidence="8">
    <location>
        <begin position="491"/>
        <end position="582"/>
    </location>
</feature>